<accession>A0A0K9YXZ0</accession>
<evidence type="ECO:0000256" key="8">
    <source>
        <dbReference type="SAM" id="Phobius"/>
    </source>
</evidence>
<comment type="subcellular location">
    <subcellularLocation>
        <location evidence="1">Cell membrane</location>
    </subcellularLocation>
</comment>
<feature type="domain" description="Methyl-accepting transducer" evidence="9">
    <location>
        <begin position="289"/>
        <end position="525"/>
    </location>
</feature>
<comment type="caution">
    <text evidence="12">The sequence shown here is derived from an EMBL/GenBank/DDBJ whole genome shotgun (WGS) entry which is preliminary data.</text>
</comment>
<dbReference type="Pfam" id="PF00672">
    <property type="entry name" value="HAMP"/>
    <property type="match status" value="1"/>
</dbReference>
<gene>
    <name evidence="12" type="ORF">ADS79_06135</name>
    <name evidence="11" type="ORF">BRE01_33660</name>
</gene>
<keyword evidence="4 6" id="KW-0807">Transducer</keyword>
<evidence type="ECO:0000256" key="5">
    <source>
        <dbReference type="ARBA" id="ARBA00029447"/>
    </source>
</evidence>
<evidence type="ECO:0000256" key="7">
    <source>
        <dbReference type="SAM" id="Coils"/>
    </source>
</evidence>
<feature type="domain" description="HAMP" evidence="10">
    <location>
        <begin position="212"/>
        <end position="270"/>
    </location>
</feature>
<keyword evidence="2" id="KW-1003">Cell membrane</keyword>
<dbReference type="InterPro" id="IPR004089">
    <property type="entry name" value="MCPsignal_dom"/>
</dbReference>
<feature type="transmembrane region" description="Helical" evidence="8">
    <location>
        <begin position="12"/>
        <end position="35"/>
    </location>
</feature>
<dbReference type="Pfam" id="PF00015">
    <property type="entry name" value="MCPsignal"/>
    <property type="match status" value="1"/>
</dbReference>
<evidence type="ECO:0008006" key="15">
    <source>
        <dbReference type="Google" id="ProtNLM"/>
    </source>
</evidence>
<dbReference type="SMART" id="SM00304">
    <property type="entry name" value="HAMP"/>
    <property type="match status" value="1"/>
</dbReference>
<evidence type="ECO:0000313" key="13">
    <source>
        <dbReference type="Proteomes" id="UP000036834"/>
    </source>
</evidence>
<reference evidence="11 14" key="3">
    <citation type="submission" date="2019-06" db="EMBL/GenBank/DDBJ databases">
        <title>Whole genome shotgun sequence of Brevibacillus reuszeri NBRC 15719.</title>
        <authorList>
            <person name="Hosoyama A."/>
            <person name="Uohara A."/>
            <person name="Ohji S."/>
            <person name="Ichikawa N."/>
        </authorList>
    </citation>
    <scope>NUCLEOTIDE SEQUENCE [LARGE SCALE GENOMIC DNA]</scope>
    <source>
        <strain evidence="11 14">NBRC 15719</strain>
    </source>
</reference>
<keyword evidence="3 8" id="KW-0472">Membrane</keyword>
<evidence type="ECO:0000256" key="3">
    <source>
        <dbReference type="ARBA" id="ARBA00023136"/>
    </source>
</evidence>
<keyword evidence="7" id="KW-0175">Coiled coil</keyword>
<dbReference type="PANTHER" id="PTHR32089">
    <property type="entry name" value="METHYL-ACCEPTING CHEMOTAXIS PROTEIN MCPB"/>
    <property type="match status" value="1"/>
</dbReference>
<dbReference type="Gene3D" id="6.10.340.10">
    <property type="match status" value="1"/>
</dbReference>
<evidence type="ECO:0000259" key="10">
    <source>
        <dbReference type="PROSITE" id="PS50885"/>
    </source>
</evidence>
<reference evidence="12" key="2">
    <citation type="submission" date="2015-07" db="EMBL/GenBank/DDBJ databases">
        <title>MeaNS - Measles Nucleotide Surveillance Program.</title>
        <authorList>
            <person name="Tran T."/>
            <person name="Druce J."/>
        </authorList>
    </citation>
    <scope>NUCLEOTIDE SEQUENCE</scope>
    <source>
        <strain evidence="12">DSM 9887</strain>
    </source>
</reference>
<feature type="transmembrane region" description="Helical" evidence="8">
    <location>
        <begin position="190"/>
        <end position="211"/>
    </location>
</feature>
<dbReference type="PANTHER" id="PTHR32089:SF112">
    <property type="entry name" value="LYSOZYME-LIKE PROTEIN-RELATED"/>
    <property type="match status" value="1"/>
</dbReference>
<evidence type="ECO:0000259" key="9">
    <source>
        <dbReference type="PROSITE" id="PS50111"/>
    </source>
</evidence>
<evidence type="ECO:0000256" key="2">
    <source>
        <dbReference type="ARBA" id="ARBA00022475"/>
    </source>
</evidence>
<dbReference type="GO" id="GO:0005886">
    <property type="term" value="C:plasma membrane"/>
    <property type="evidence" value="ECO:0007669"/>
    <property type="project" value="UniProtKB-SubCell"/>
</dbReference>
<name>A0A0K9YXZ0_9BACL</name>
<dbReference type="SMART" id="SM00283">
    <property type="entry name" value="MA"/>
    <property type="match status" value="1"/>
</dbReference>
<evidence type="ECO:0000256" key="4">
    <source>
        <dbReference type="ARBA" id="ARBA00023224"/>
    </source>
</evidence>
<dbReference type="Proteomes" id="UP000319578">
    <property type="component" value="Unassembled WGS sequence"/>
</dbReference>
<keyword evidence="8" id="KW-0812">Transmembrane</keyword>
<dbReference type="PROSITE" id="PS50885">
    <property type="entry name" value="HAMP"/>
    <property type="match status" value="1"/>
</dbReference>
<dbReference type="EMBL" id="LGIQ01000005">
    <property type="protein sequence ID" value="KNB73522.1"/>
    <property type="molecule type" value="Genomic_DNA"/>
</dbReference>
<evidence type="ECO:0000313" key="11">
    <source>
        <dbReference type="EMBL" id="GED69664.1"/>
    </source>
</evidence>
<keyword evidence="14" id="KW-1185">Reference proteome</keyword>
<evidence type="ECO:0000313" key="14">
    <source>
        <dbReference type="Proteomes" id="UP000319578"/>
    </source>
</evidence>
<dbReference type="InterPro" id="IPR024478">
    <property type="entry name" value="HlyB_4HB_MCP"/>
</dbReference>
<dbReference type="EMBL" id="BJON01000013">
    <property type="protein sequence ID" value="GED69664.1"/>
    <property type="molecule type" value="Genomic_DNA"/>
</dbReference>
<dbReference type="AlphaFoldDB" id="A0A0K9YXZ0"/>
<dbReference type="CDD" id="cd06225">
    <property type="entry name" value="HAMP"/>
    <property type="match status" value="1"/>
</dbReference>
<dbReference type="Proteomes" id="UP000036834">
    <property type="component" value="Unassembled WGS sequence"/>
</dbReference>
<dbReference type="InterPro" id="IPR003660">
    <property type="entry name" value="HAMP_dom"/>
</dbReference>
<protein>
    <recommendedName>
        <fullName evidence="15">Chemotaxis protein</fullName>
    </recommendedName>
</protein>
<evidence type="ECO:0000256" key="6">
    <source>
        <dbReference type="PROSITE-ProRule" id="PRU00284"/>
    </source>
</evidence>
<dbReference type="CDD" id="cd11386">
    <property type="entry name" value="MCP_signal"/>
    <property type="match status" value="1"/>
</dbReference>
<organism evidence="12 13">
    <name type="scientific">Brevibacillus reuszeri</name>
    <dbReference type="NCBI Taxonomy" id="54915"/>
    <lineage>
        <taxon>Bacteria</taxon>
        <taxon>Bacillati</taxon>
        <taxon>Bacillota</taxon>
        <taxon>Bacilli</taxon>
        <taxon>Bacillales</taxon>
        <taxon>Paenibacillaceae</taxon>
        <taxon>Brevibacillus</taxon>
    </lineage>
</organism>
<evidence type="ECO:0000256" key="1">
    <source>
        <dbReference type="ARBA" id="ARBA00004236"/>
    </source>
</evidence>
<dbReference type="PATRIC" id="fig|54915.3.peg.6646"/>
<proteinExistence type="inferred from homology"/>
<dbReference type="Pfam" id="PF12729">
    <property type="entry name" value="4HB_MCP_1"/>
    <property type="match status" value="1"/>
</dbReference>
<reference evidence="13" key="1">
    <citation type="submission" date="2015-07" db="EMBL/GenBank/DDBJ databases">
        <title>Genome sequencing project for genomic taxonomy and phylogenomics of Bacillus-like bacteria.</title>
        <authorList>
            <person name="Liu B."/>
            <person name="Wang J."/>
            <person name="Zhu Y."/>
            <person name="Liu G."/>
            <person name="Chen Q."/>
            <person name="Chen Z."/>
            <person name="Lan J."/>
            <person name="Che J."/>
            <person name="Ge C."/>
            <person name="Shi H."/>
            <person name="Pan Z."/>
            <person name="Liu X."/>
        </authorList>
    </citation>
    <scope>NUCLEOTIDE SEQUENCE [LARGE SCALE GENOMIC DNA]</scope>
    <source>
        <strain evidence="13">DSM 9887</strain>
    </source>
</reference>
<dbReference type="GO" id="GO:0007165">
    <property type="term" value="P:signal transduction"/>
    <property type="evidence" value="ECO:0007669"/>
    <property type="project" value="UniProtKB-KW"/>
</dbReference>
<dbReference type="Gene3D" id="1.10.287.950">
    <property type="entry name" value="Methyl-accepting chemotaxis protein"/>
    <property type="match status" value="1"/>
</dbReference>
<sequence length="576" mass="62672">MKRFYQLRIFPRIMLMLVIMMLTMTGIWFSGFYYLDRANDSMHHVHEDNLVPILEIGKVRTNLRTLETHFYQLTLETETAKHNAIIGQMMALISENNQLIASFADSVKEQEEKQKLDELMAMLKEYQGKRTELIQLVLHQEGSEAASQYQALSPLLQNINNGFQELMTAKETEAFENYNRTAANGSEANIIMIAILVGAGLLSILFGIGIARTVSQPVQKVTEWITTFAEKTANGESDLTDRVQVKASGEIGTLISSFNLFIEKVQEIVHTTQESVDELLYTAESLQQSATQSYTSSMGAQTAMHEVSALTAEQLCSTEEVAAVVVQVSSGVQVIADRTTAIADASSVMTGKAQQGDGLLRAVMEQIGFMDERVKEAAATIRNLGEKSQEIVHALGVISGISKQTSLLALNAAIEAARANEHGRGFAVVADEVRKLSEESQHSAAQIEQLITEIKSGSQNAVSAMEGMVLGVESGLDSANQTGQAFERIMSLIEEVTAQLQEISATSLQVSAGAQQTSASVQQLTSAAQTVSTHSQDVVTHAAEQLTASEQVSHMAEMIGARAEHLKSIVAGFHTR</sequence>
<keyword evidence="8" id="KW-1133">Transmembrane helix</keyword>
<dbReference type="RefSeq" id="WP_049737526.1">
    <property type="nucleotide sequence ID" value="NZ_BJON01000013.1"/>
</dbReference>
<dbReference type="SUPFAM" id="SSF58104">
    <property type="entry name" value="Methyl-accepting chemotaxis protein (MCP) signaling domain"/>
    <property type="match status" value="1"/>
</dbReference>
<feature type="coiled-coil region" evidence="7">
    <location>
        <begin position="109"/>
        <end position="136"/>
    </location>
</feature>
<evidence type="ECO:0000313" key="12">
    <source>
        <dbReference type="EMBL" id="KNB73522.1"/>
    </source>
</evidence>
<comment type="similarity">
    <text evidence="5">Belongs to the methyl-accepting chemotaxis (MCP) protein family.</text>
</comment>
<dbReference type="PROSITE" id="PS50111">
    <property type="entry name" value="CHEMOTAXIS_TRANSDUC_2"/>
    <property type="match status" value="1"/>
</dbReference>
<dbReference type="STRING" id="54915.ADS79_06135"/>